<name>A0A8X8XXJ8_SALSN</name>
<organism evidence="1">
    <name type="scientific">Salvia splendens</name>
    <name type="common">Scarlet sage</name>
    <dbReference type="NCBI Taxonomy" id="180675"/>
    <lineage>
        <taxon>Eukaryota</taxon>
        <taxon>Viridiplantae</taxon>
        <taxon>Streptophyta</taxon>
        <taxon>Embryophyta</taxon>
        <taxon>Tracheophyta</taxon>
        <taxon>Spermatophyta</taxon>
        <taxon>Magnoliopsida</taxon>
        <taxon>eudicotyledons</taxon>
        <taxon>Gunneridae</taxon>
        <taxon>Pentapetalae</taxon>
        <taxon>asterids</taxon>
        <taxon>lamiids</taxon>
        <taxon>Lamiales</taxon>
        <taxon>Lamiaceae</taxon>
        <taxon>Nepetoideae</taxon>
        <taxon>Mentheae</taxon>
        <taxon>Salviinae</taxon>
        <taxon>Salvia</taxon>
        <taxon>Salvia subgen. Calosphace</taxon>
        <taxon>core Calosphace</taxon>
    </lineage>
</organism>
<evidence type="ECO:0000313" key="1">
    <source>
        <dbReference type="EMBL" id="KAG6421795.1"/>
    </source>
</evidence>
<reference evidence="1" key="1">
    <citation type="submission" date="2018-01" db="EMBL/GenBank/DDBJ databases">
        <authorList>
            <person name="Mao J.F."/>
        </authorList>
    </citation>
    <scope>NUCLEOTIDE SEQUENCE</scope>
    <source>
        <strain evidence="1">Huo1</strain>
        <tissue evidence="1">Leaf</tissue>
    </source>
</reference>
<gene>
    <name evidence="1" type="ORF">SASPL_118352</name>
</gene>
<protein>
    <submittedName>
        <fullName evidence="1">Uncharacterized protein</fullName>
    </submittedName>
</protein>
<keyword evidence="2" id="KW-1185">Reference proteome</keyword>
<dbReference type="Proteomes" id="UP000298416">
    <property type="component" value="Unassembled WGS sequence"/>
</dbReference>
<proteinExistence type="predicted"/>
<evidence type="ECO:0000313" key="2">
    <source>
        <dbReference type="Proteomes" id="UP000298416"/>
    </source>
</evidence>
<sequence length="237" mass="26288">MGRSHSVEKSGSDDFSHLHLLSSLVSRCTFHSFFLGSSLISGILQYSPSLSSQGKLCCELQKFELIVCAEKPGHEEVVSVFPDPLLQLHTTHSWDFLEVAVDQRTRAPHPHHHHKSADVIIGIIDTETALFQAYDRNHLVSMIVTSARSPPNGEVFVRKLQISTRQTVIDGLNECSISNDMIALLRDKAMVKVVPREIVFGPSIRKASFKVVFDSRRASRGYKYGVGTSAGAMDRAE</sequence>
<comment type="caution">
    <text evidence="1">The sequence shown here is derived from an EMBL/GenBank/DDBJ whole genome shotgun (WGS) entry which is preliminary data.</text>
</comment>
<accession>A0A8X8XXJ8</accession>
<reference evidence="1" key="2">
    <citation type="submission" date="2020-08" db="EMBL/GenBank/DDBJ databases">
        <title>Plant Genome Project.</title>
        <authorList>
            <person name="Zhang R.-G."/>
        </authorList>
    </citation>
    <scope>NUCLEOTIDE SEQUENCE</scope>
    <source>
        <strain evidence="1">Huo1</strain>
        <tissue evidence="1">Leaf</tissue>
    </source>
</reference>
<dbReference type="EMBL" id="PNBA02000006">
    <property type="protein sequence ID" value="KAG6421795.1"/>
    <property type="molecule type" value="Genomic_DNA"/>
</dbReference>
<dbReference type="AlphaFoldDB" id="A0A8X8XXJ8"/>